<keyword evidence="2" id="KW-1015">Disulfide bond</keyword>
<dbReference type="InterPro" id="IPR035914">
    <property type="entry name" value="Sperma_CUB_dom_sf"/>
</dbReference>
<dbReference type="PANTHER" id="PTHR24251:SF37">
    <property type="entry name" value="CUB DOMAIN-CONTAINING PROTEIN"/>
    <property type="match status" value="1"/>
</dbReference>
<comment type="caution">
    <text evidence="3">Lacks conserved residue(s) required for the propagation of feature annotation.</text>
</comment>
<evidence type="ECO:0000256" key="1">
    <source>
        <dbReference type="ARBA" id="ARBA00022737"/>
    </source>
</evidence>
<evidence type="ECO:0000259" key="4">
    <source>
        <dbReference type="PROSITE" id="PS01180"/>
    </source>
</evidence>
<reference evidence="5 6" key="1">
    <citation type="journal article" date="2017" name="Curr. Biol.">
        <title>Genome architecture and evolution of a unichromosomal asexual nematode.</title>
        <authorList>
            <person name="Fradin H."/>
            <person name="Zegar C."/>
            <person name="Gutwein M."/>
            <person name="Lucas J."/>
            <person name="Kovtun M."/>
            <person name="Corcoran D."/>
            <person name="Baugh L.R."/>
            <person name="Kiontke K."/>
            <person name="Gunsalus K."/>
            <person name="Fitch D.H."/>
            <person name="Piano F."/>
        </authorList>
    </citation>
    <scope>NUCLEOTIDE SEQUENCE [LARGE SCALE GENOMIC DNA]</scope>
    <source>
        <strain evidence="5">PF1309</strain>
    </source>
</reference>
<dbReference type="Proteomes" id="UP000218231">
    <property type="component" value="Unassembled WGS sequence"/>
</dbReference>
<organism evidence="5 6">
    <name type="scientific">Diploscapter pachys</name>
    <dbReference type="NCBI Taxonomy" id="2018661"/>
    <lineage>
        <taxon>Eukaryota</taxon>
        <taxon>Metazoa</taxon>
        <taxon>Ecdysozoa</taxon>
        <taxon>Nematoda</taxon>
        <taxon>Chromadorea</taxon>
        <taxon>Rhabditida</taxon>
        <taxon>Rhabditina</taxon>
        <taxon>Rhabditomorpha</taxon>
        <taxon>Rhabditoidea</taxon>
        <taxon>Rhabditidae</taxon>
        <taxon>Diploscapter</taxon>
    </lineage>
</organism>
<gene>
    <name evidence="5" type="ORF">WR25_06295</name>
</gene>
<dbReference type="PROSITE" id="PS01180">
    <property type="entry name" value="CUB"/>
    <property type="match status" value="1"/>
</dbReference>
<dbReference type="Gene3D" id="2.60.120.290">
    <property type="entry name" value="Spermadhesin, CUB domain"/>
    <property type="match status" value="1"/>
</dbReference>
<accession>A0A2A2JZB9</accession>
<dbReference type="AlphaFoldDB" id="A0A2A2JZB9"/>
<dbReference type="Pfam" id="PF00431">
    <property type="entry name" value="CUB"/>
    <property type="match status" value="1"/>
</dbReference>
<dbReference type="CDD" id="cd00041">
    <property type="entry name" value="CUB"/>
    <property type="match status" value="1"/>
</dbReference>
<sequence>MDPETVNMQSTTTVNGYNNLLNSINQLRSQGFIPLVIACYPTGLTDVQMGHIMQTLTQSNVFSTCPSDPISWLAARIKAKNNVPTVVQNNSSDVITSQNYPDNYPNYWLQEYYINAPNYNDYTIVLTVSEFNTEYLNDVLFVYQGAVMDDFDYKHTYSGTLNPGQQITIPFGAATLRFVTNEQTTYNGFRFTWKAVPRSSKQ</sequence>
<dbReference type="PANTHER" id="PTHR24251">
    <property type="entry name" value="OVOCHYMASE-RELATED"/>
    <property type="match status" value="1"/>
</dbReference>
<feature type="domain" description="CUB" evidence="4">
    <location>
        <begin position="83"/>
        <end position="196"/>
    </location>
</feature>
<evidence type="ECO:0000313" key="6">
    <source>
        <dbReference type="Proteomes" id="UP000218231"/>
    </source>
</evidence>
<dbReference type="SMART" id="SM00042">
    <property type="entry name" value="CUB"/>
    <property type="match status" value="1"/>
</dbReference>
<protein>
    <recommendedName>
        <fullName evidence="4">CUB domain-containing protein</fullName>
    </recommendedName>
</protein>
<dbReference type="STRING" id="2018661.A0A2A2JZB9"/>
<keyword evidence="6" id="KW-1185">Reference proteome</keyword>
<dbReference type="InterPro" id="IPR000859">
    <property type="entry name" value="CUB_dom"/>
</dbReference>
<comment type="caution">
    <text evidence="5">The sequence shown here is derived from an EMBL/GenBank/DDBJ whole genome shotgun (WGS) entry which is preliminary data.</text>
</comment>
<evidence type="ECO:0000313" key="5">
    <source>
        <dbReference type="EMBL" id="PAV66960.1"/>
    </source>
</evidence>
<dbReference type="EMBL" id="LIAE01010011">
    <property type="protein sequence ID" value="PAV66960.1"/>
    <property type="molecule type" value="Genomic_DNA"/>
</dbReference>
<evidence type="ECO:0000256" key="3">
    <source>
        <dbReference type="PROSITE-ProRule" id="PRU00059"/>
    </source>
</evidence>
<dbReference type="SUPFAM" id="SSF49854">
    <property type="entry name" value="Spermadhesin, CUB domain"/>
    <property type="match status" value="1"/>
</dbReference>
<proteinExistence type="predicted"/>
<name>A0A2A2JZB9_9BILA</name>
<evidence type="ECO:0000256" key="2">
    <source>
        <dbReference type="ARBA" id="ARBA00023157"/>
    </source>
</evidence>
<keyword evidence="1" id="KW-0677">Repeat</keyword>